<evidence type="ECO:0000313" key="3">
    <source>
        <dbReference type="EMBL" id="CAG19734.1"/>
    </source>
</evidence>
<comment type="similarity">
    <text evidence="1">Belongs to the short-chain fatty acyl-CoA assimilation regulator (ScfR) family.</text>
</comment>
<dbReference type="InterPro" id="IPR010359">
    <property type="entry name" value="IrrE_HExxH"/>
</dbReference>
<dbReference type="Pfam" id="PF06114">
    <property type="entry name" value="Peptidase_M78"/>
    <property type="match status" value="1"/>
</dbReference>
<dbReference type="STRING" id="298386.PBPRA1323"/>
<dbReference type="InterPro" id="IPR052345">
    <property type="entry name" value="Rad_response_metalloprotease"/>
</dbReference>
<gene>
    <name evidence="3" type="primary">LP_2003</name>
    <name evidence="3" type="ordered locus">PBPRA1323</name>
</gene>
<dbReference type="Pfam" id="PF01381">
    <property type="entry name" value="HTH_3"/>
    <property type="match status" value="1"/>
</dbReference>
<dbReference type="Gene3D" id="1.10.260.40">
    <property type="entry name" value="lambda repressor-like DNA-binding domains"/>
    <property type="match status" value="1"/>
</dbReference>
<dbReference type="GO" id="GO:0003677">
    <property type="term" value="F:DNA binding"/>
    <property type="evidence" value="ECO:0007669"/>
    <property type="project" value="InterPro"/>
</dbReference>
<sequence>MKSGVGGFQSNRLTQARESLGLTKVALATLVNVSGATVTNWENGKQNPQGDKLQALSIALGQPVHWFLRELAAENSSPYFFRSLTAATKSGREATKIKLDWIAELSTILNQWLDWPTLRIPEVNKNFKAISDEDIELSAIEFRNNFNLGNSPIKDLSLSVENSGVIFSRCEIGFDKLDGLSSWNKITGRPYILLATDKDNAIRSRFDLAHELGHIILHKNVKVDDINQTAHKEIERQANLFASCLLLPADSFARDLENPTLETFLALKPRWKVSIAAMIYRAHQLDIISDLQKSNLYKNLSSKGWRIKEPYDDQVKPENPRLLPRAINMLIDQGGFSKNILLDKLGFSTFICEELCGLPRGFFDDDTEEDNLVTLRFQNKTTSNNKKNYKSETSNIVRFGR</sequence>
<accession>Q6LSJ2</accession>
<dbReference type="eggNOG" id="COG2856">
    <property type="taxonomic scope" value="Bacteria"/>
</dbReference>
<organism evidence="3 4">
    <name type="scientific">Photobacterium profundum (strain SS9)</name>
    <dbReference type="NCBI Taxonomy" id="298386"/>
    <lineage>
        <taxon>Bacteria</taxon>
        <taxon>Pseudomonadati</taxon>
        <taxon>Pseudomonadota</taxon>
        <taxon>Gammaproteobacteria</taxon>
        <taxon>Vibrionales</taxon>
        <taxon>Vibrionaceae</taxon>
        <taxon>Photobacterium</taxon>
    </lineage>
</organism>
<evidence type="ECO:0000259" key="2">
    <source>
        <dbReference type="PROSITE" id="PS50943"/>
    </source>
</evidence>
<dbReference type="InterPro" id="IPR001387">
    <property type="entry name" value="Cro/C1-type_HTH"/>
</dbReference>
<feature type="domain" description="HTH cro/C1-type" evidence="2">
    <location>
        <begin position="13"/>
        <end position="67"/>
    </location>
</feature>
<dbReference type="CDD" id="cd00093">
    <property type="entry name" value="HTH_XRE"/>
    <property type="match status" value="1"/>
</dbReference>
<evidence type="ECO:0000313" key="4">
    <source>
        <dbReference type="Proteomes" id="UP000000593"/>
    </source>
</evidence>
<protein>
    <recommendedName>
        <fullName evidence="2">HTH cro/C1-type domain-containing protein</fullName>
    </recommendedName>
</protein>
<dbReference type="SMART" id="SM00530">
    <property type="entry name" value="HTH_XRE"/>
    <property type="match status" value="1"/>
</dbReference>
<proteinExistence type="inferred from homology"/>
<dbReference type="AlphaFoldDB" id="Q6LSJ2"/>
<dbReference type="Gene3D" id="1.10.10.2910">
    <property type="match status" value="1"/>
</dbReference>
<dbReference type="HOGENOM" id="CLU_053651_1_1_6"/>
<reference evidence="4" key="1">
    <citation type="journal article" date="2005" name="Science">
        <title>Life at depth: Photobacterium profundum genome sequence and expression analysis.</title>
        <authorList>
            <person name="Vezzi A."/>
            <person name="Campanaro S."/>
            <person name="D'Angelo M."/>
            <person name="Simonato F."/>
            <person name="Vitulo N."/>
            <person name="Lauro F.M."/>
            <person name="Cestaro A."/>
            <person name="Malacrida G."/>
            <person name="Simionati B."/>
            <person name="Cannata N."/>
            <person name="Romualdi C."/>
            <person name="Bartlett D.H."/>
            <person name="Valle G."/>
        </authorList>
    </citation>
    <scope>NUCLEOTIDE SEQUENCE [LARGE SCALE GENOMIC DNA]</scope>
    <source>
        <strain evidence="4">ATCC BAA-1253 / SS9</strain>
    </source>
</reference>
<evidence type="ECO:0000256" key="1">
    <source>
        <dbReference type="ARBA" id="ARBA00007227"/>
    </source>
</evidence>
<name>Q6LSJ2_PHOPR</name>
<dbReference type="InterPro" id="IPR010982">
    <property type="entry name" value="Lambda_DNA-bd_dom_sf"/>
</dbReference>
<dbReference type="EMBL" id="CR378667">
    <property type="protein sequence ID" value="CAG19734.1"/>
    <property type="molecule type" value="Genomic_DNA"/>
</dbReference>
<dbReference type="PROSITE" id="PS50943">
    <property type="entry name" value="HTH_CROC1"/>
    <property type="match status" value="1"/>
</dbReference>
<dbReference type="RefSeq" id="WP_011218063.1">
    <property type="nucleotide sequence ID" value="NC_006370.1"/>
</dbReference>
<dbReference type="eggNOG" id="COG1396">
    <property type="taxonomic scope" value="Bacteria"/>
</dbReference>
<dbReference type="Proteomes" id="UP000000593">
    <property type="component" value="Chromosome 1"/>
</dbReference>
<dbReference type="PANTHER" id="PTHR43236:SF1">
    <property type="entry name" value="BLL7220 PROTEIN"/>
    <property type="match status" value="1"/>
</dbReference>
<dbReference type="SUPFAM" id="SSF47413">
    <property type="entry name" value="lambda repressor-like DNA-binding domains"/>
    <property type="match status" value="1"/>
</dbReference>
<keyword evidence="4" id="KW-1185">Reference proteome</keyword>
<dbReference type="PANTHER" id="PTHR43236">
    <property type="entry name" value="ANTITOXIN HIGA1"/>
    <property type="match status" value="1"/>
</dbReference>
<dbReference type="KEGG" id="ppr:PBPRA1323"/>